<evidence type="ECO:0000313" key="2">
    <source>
        <dbReference type="EMBL" id="QJY46074.1"/>
    </source>
</evidence>
<dbReference type="InterPro" id="IPR016032">
    <property type="entry name" value="Sig_transdc_resp-reg_C-effctor"/>
</dbReference>
<dbReference type="Gene3D" id="3.40.50.300">
    <property type="entry name" value="P-loop containing nucleotide triphosphate hydrolases"/>
    <property type="match status" value="1"/>
</dbReference>
<dbReference type="InterPro" id="IPR058852">
    <property type="entry name" value="HTH_77"/>
</dbReference>
<protein>
    <submittedName>
        <fullName evidence="2">LuxR family transcriptional regulator</fullName>
    </submittedName>
</protein>
<dbReference type="PROSITE" id="PS50043">
    <property type="entry name" value="HTH_LUXR_2"/>
    <property type="match status" value="1"/>
</dbReference>
<organism evidence="2 3">
    <name type="scientific">Pseudonocardia broussonetiae</name>
    <dbReference type="NCBI Taxonomy" id="2736640"/>
    <lineage>
        <taxon>Bacteria</taxon>
        <taxon>Bacillati</taxon>
        <taxon>Actinomycetota</taxon>
        <taxon>Actinomycetes</taxon>
        <taxon>Pseudonocardiales</taxon>
        <taxon>Pseudonocardiaceae</taxon>
        <taxon>Pseudonocardia</taxon>
    </lineage>
</organism>
<proteinExistence type="predicted"/>
<dbReference type="PRINTS" id="PR00038">
    <property type="entry name" value="HTHLUXR"/>
</dbReference>
<dbReference type="InterPro" id="IPR011990">
    <property type="entry name" value="TPR-like_helical_dom_sf"/>
</dbReference>
<accession>A0A6M6JDQ1</accession>
<reference evidence="2 3" key="1">
    <citation type="submission" date="2020-05" db="EMBL/GenBank/DDBJ databases">
        <authorList>
            <person name="Mo P."/>
        </authorList>
    </citation>
    <scope>NUCLEOTIDE SEQUENCE [LARGE SCALE GENOMIC DNA]</scope>
    <source>
        <strain evidence="2 3">Gen01</strain>
    </source>
</reference>
<dbReference type="Gene3D" id="1.10.10.10">
    <property type="entry name" value="Winged helix-like DNA-binding domain superfamily/Winged helix DNA-binding domain"/>
    <property type="match status" value="1"/>
</dbReference>
<dbReference type="GO" id="GO:0003677">
    <property type="term" value="F:DNA binding"/>
    <property type="evidence" value="ECO:0007669"/>
    <property type="project" value="InterPro"/>
</dbReference>
<dbReference type="PANTHER" id="PTHR47691:SF3">
    <property type="entry name" value="HTH-TYPE TRANSCRIPTIONAL REGULATOR RV0890C-RELATED"/>
    <property type="match status" value="1"/>
</dbReference>
<dbReference type="InterPro" id="IPR036388">
    <property type="entry name" value="WH-like_DNA-bd_sf"/>
</dbReference>
<dbReference type="GO" id="GO:0006355">
    <property type="term" value="P:regulation of DNA-templated transcription"/>
    <property type="evidence" value="ECO:0007669"/>
    <property type="project" value="InterPro"/>
</dbReference>
<dbReference type="SUPFAM" id="SSF48452">
    <property type="entry name" value="TPR-like"/>
    <property type="match status" value="1"/>
</dbReference>
<dbReference type="Gene3D" id="1.25.40.10">
    <property type="entry name" value="Tetratricopeptide repeat domain"/>
    <property type="match status" value="1"/>
</dbReference>
<dbReference type="InterPro" id="IPR027417">
    <property type="entry name" value="P-loop_NTPase"/>
</dbReference>
<dbReference type="PRINTS" id="PR00364">
    <property type="entry name" value="DISEASERSIST"/>
</dbReference>
<dbReference type="Pfam" id="PF25872">
    <property type="entry name" value="HTH_77"/>
    <property type="match status" value="1"/>
</dbReference>
<dbReference type="CDD" id="cd06170">
    <property type="entry name" value="LuxR_C_like"/>
    <property type="match status" value="1"/>
</dbReference>
<gene>
    <name evidence="2" type="ORF">HOP40_09885</name>
</gene>
<keyword evidence="3" id="KW-1185">Reference proteome</keyword>
<dbReference type="SUPFAM" id="SSF52540">
    <property type="entry name" value="P-loop containing nucleoside triphosphate hydrolases"/>
    <property type="match status" value="1"/>
</dbReference>
<sequence length="744" mass="81678">MSLARSPSTFVGRRHELEAARRALGESRLVTLTGPGGVGKTRVAVESAEHAGRAFADGVWFVPLADVDAGAGLDTVAAVVLRVLTKSDQASRGTWERLLELVADRRLLLVVDNCEHLLTVTAQLCSDLLREAPNLRILATSREALQVAGEQVLHVPPLSVPDVQRAYSPRDLETFDAVVLLRDRARQIDPGFAITPENAAAVGRLCIQLDGLPLAIELAATRLRSLTPAQMVERLADRFTLLSAGDRTAAPRQRSLRAVIDWSHDLCAPSTRLLWNRLAVFPGSFDVDAAEKVCGFGALDRAEVFDAIDRLVSQSILLTQRDVGVIRYRLLAAVREYALEKLTDSGEYPELRRRHRDFVLAEAAEVFHGRVTASHTSHADVITALHWSTSTQGEAKSGLELAVLLGWHWVAEGHLDEGRRWLEILLEEGATDAAERANAIWAVIWVALIQNDRDGAWRHLEELERLAETLAGPRPRNHLDHWTGLYHAFSDEPGRGVASLERAVRGHAQADDGAHECIALFQLAFALLCDDQLTRALEVAEQALEASTALHLWRSRDWARWIAGVTRWRLGDLDTAERDVRTLLITQRRSRDFLCAAASTALLGWIAASRGDEARAAELQALSDAVFEDIGTSLAFFGPRIVRFAGHRADDRTATDRAARIRDADELVDRALGPASTPTPTAGPLTSREEEVARLIAQGLSNKAVAERLVISRRTAEGHVERIIRKLGVTSRAGVASWVVGRDT</sequence>
<dbReference type="SUPFAM" id="SSF46894">
    <property type="entry name" value="C-terminal effector domain of the bipartite response regulators"/>
    <property type="match status" value="1"/>
</dbReference>
<dbReference type="Proteomes" id="UP000505377">
    <property type="component" value="Chromosome"/>
</dbReference>
<evidence type="ECO:0000313" key="3">
    <source>
        <dbReference type="Proteomes" id="UP000505377"/>
    </source>
</evidence>
<dbReference type="AlphaFoldDB" id="A0A6M6JDQ1"/>
<feature type="domain" description="HTH luxR-type" evidence="1">
    <location>
        <begin position="678"/>
        <end position="743"/>
    </location>
</feature>
<dbReference type="SMART" id="SM00421">
    <property type="entry name" value="HTH_LUXR"/>
    <property type="match status" value="1"/>
</dbReference>
<dbReference type="PANTHER" id="PTHR47691">
    <property type="entry name" value="REGULATOR-RELATED"/>
    <property type="match status" value="1"/>
</dbReference>
<dbReference type="InterPro" id="IPR000792">
    <property type="entry name" value="Tscrpt_reg_LuxR_C"/>
</dbReference>
<dbReference type="KEGG" id="pbro:HOP40_09885"/>
<evidence type="ECO:0000259" key="1">
    <source>
        <dbReference type="PROSITE" id="PS50043"/>
    </source>
</evidence>
<dbReference type="EMBL" id="CP053564">
    <property type="protein sequence ID" value="QJY46074.1"/>
    <property type="molecule type" value="Genomic_DNA"/>
</dbReference>
<dbReference type="Pfam" id="PF00196">
    <property type="entry name" value="GerE"/>
    <property type="match status" value="1"/>
</dbReference>
<name>A0A6M6JDQ1_9PSEU</name>
<dbReference type="RefSeq" id="WP_172156927.1">
    <property type="nucleotide sequence ID" value="NZ_CP053564.1"/>
</dbReference>